<name>A0A9D9HDX8_9SPIR</name>
<feature type="region of interest" description="Disordered" evidence="1">
    <location>
        <begin position="734"/>
        <end position="768"/>
    </location>
</feature>
<organism evidence="2 3">
    <name type="scientific">Candidatus Avitreponema avistercoris</name>
    <dbReference type="NCBI Taxonomy" id="2840705"/>
    <lineage>
        <taxon>Bacteria</taxon>
        <taxon>Pseudomonadati</taxon>
        <taxon>Spirochaetota</taxon>
        <taxon>Spirochaetia</taxon>
        <taxon>Spirochaetales</taxon>
        <taxon>Candidatus Avitreponema</taxon>
    </lineage>
</organism>
<feature type="compositionally biased region" description="Basic and acidic residues" evidence="1">
    <location>
        <begin position="734"/>
        <end position="745"/>
    </location>
</feature>
<dbReference type="InterPro" id="IPR001539">
    <property type="entry name" value="Peptidase_U32"/>
</dbReference>
<dbReference type="Proteomes" id="UP000823616">
    <property type="component" value="Unassembled WGS sequence"/>
</dbReference>
<comment type="caution">
    <text evidence="2">The sequence shown here is derived from an EMBL/GenBank/DDBJ whole genome shotgun (WGS) entry which is preliminary data.</text>
</comment>
<dbReference type="AlphaFoldDB" id="A0A9D9HDX8"/>
<feature type="compositionally biased region" description="Basic residues" evidence="1">
    <location>
        <begin position="751"/>
        <end position="768"/>
    </location>
</feature>
<sequence length="768" mass="85006">MAELLAPAGNPEALDAAIGEGADAVYMGLRSFNARMRSPNFTWAQFEAAVESLHKRNKKLFVAVNTVIEEKELERMYRFLAYLNKTGPDGIIVQDFGVLALAREYFPKLRVHASTQMNISSAKGVNVLSRAGVSRVVLSRELGLEEIRAIKAATSCELEVFVHGALCVSESGLCLFSSYLGGKSANRGMCAQACRRLYTAENESGRSGYFFSPHDLQLIDRIPDLIQSGVHSFKIEGRMKSAEYVGTVVSAYRYMMDHWEEDRKAAAETAKRILADDFARAKTRYWYDSGKAENVLNPDQPGGTGIFLGSIIRTKSAGAAEGGKTQGGKTVLAALSGGRYDPEAGDSVRLHKSNDELRESWKIKTVRTENGVRWIDIPAGFSTGDKVYLLQTKNMSKRYPHVLPHSLSKYRSQPGDGKLPPTALFAHTETRNAAPKKTGKGKRPDPFPEGVYVQVSSPADFYQALVCKPVRILVDLTPATAAFLLRGGKTENGEKSASGGAQAVPVSKKQCVLTLPPFLPQAEEAATEELVEKLVKAGYRLFVANNPAHLGILRAAAQKTESGPLCIAAGPYLYAFNSRAAAWLQNQGAEAFISPYENSRKNLESVFSPEERRKVILPVFAYPALFRMRFDPSESYGFRWFSNKREEVFRLVPRPGDGSVVVPEIPYSIADKKTLLDRLGFTRLLFDFSNALSSRKEFRAVMDSWRKGLPLQNISRFNWKDGFYDPEKIEELKQLSKRQQAERSKASLPAARKKSGGTARRHSAARRK</sequence>
<evidence type="ECO:0000256" key="1">
    <source>
        <dbReference type="SAM" id="MobiDB-lite"/>
    </source>
</evidence>
<gene>
    <name evidence="2" type="ORF">IAA96_06100</name>
</gene>
<accession>A0A9D9HDX8</accession>
<evidence type="ECO:0000313" key="2">
    <source>
        <dbReference type="EMBL" id="MBO8450660.1"/>
    </source>
</evidence>
<protein>
    <submittedName>
        <fullName evidence="2">U32 family peptidase</fullName>
    </submittedName>
</protein>
<reference evidence="2" key="2">
    <citation type="journal article" date="2021" name="PeerJ">
        <title>Extensive microbial diversity within the chicken gut microbiome revealed by metagenomics and culture.</title>
        <authorList>
            <person name="Gilroy R."/>
            <person name="Ravi A."/>
            <person name="Getino M."/>
            <person name="Pursley I."/>
            <person name="Horton D.L."/>
            <person name="Alikhan N.F."/>
            <person name="Baker D."/>
            <person name="Gharbi K."/>
            <person name="Hall N."/>
            <person name="Watson M."/>
            <person name="Adriaenssens E.M."/>
            <person name="Foster-Nyarko E."/>
            <person name="Jarju S."/>
            <person name="Secka A."/>
            <person name="Antonio M."/>
            <person name="Oren A."/>
            <person name="Chaudhuri R.R."/>
            <person name="La Ragione R."/>
            <person name="Hildebrand F."/>
            <person name="Pallen M.J."/>
        </authorList>
    </citation>
    <scope>NUCLEOTIDE SEQUENCE</scope>
    <source>
        <strain evidence="2">B3-4054</strain>
    </source>
</reference>
<dbReference type="PANTHER" id="PTHR30217">
    <property type="entry name" value="PEPTIDASE U32 FAMILY"/>
    <property type="match status" value="1"/>
</dbReference>
<evidence type="ECO:0000313" key="3">
    <source>
        <dbReference type="Proteomes" id="UP000823616"/>
    </source>
</evidence>
<dbReference type="InterPro" id="IPR051454">
    <property type="entry name" value="RNA/ubiquinone_mod_enzymes"/>
</dbReference>
<proteinExistence type="predicted"/>
<dbReference type="EMBL" id="JADIMS010000112">
    <property type="protein sequence ID" value="MBO8450660.1"/>
    <property type="molecule type" value="Genomic_DNA"/>
</dbReference>
<dbReference type="Pfam" id="PF01136">
    <property type="entry name" value="Peptidase_U32"/>
    <property type="match status" value="1"/>
</dbReference>
<reference evidence="2" key="1">
    <citation type="submission" date="2020-10" db="EMBL/GenBank/DDBJ databases">
        <authorList>
            <person name="Gilroy R."/>
        </authorList>
    </citation>
    <scope>NUCLEOTIDE SEQUENCE</scope>
    <source>
        <strain evidence="2">B3-4054</strain>
    </source>
</reference>
<dbReference type="PANTHER" id="PTHR30217:SF10">
    <property type="entry name" value="23S RRNA 5-HYDROXYCYTIDINE C2501 SYNTHASE"/>
    <property type="match status" value="1"/>
</dbReference>